<dbReference type="InterPro" id="IPR017441">
    <property type="entry name" value="Protein_kinase_ATP_BS"/>
</dbReference>
<dbReference type="GO" id="GO:0004674">
    <property type="term" value="F:protein serine/threonine kinase activity"/>
    <property type="evidence" value="ECO:0007669"/>
    <property type="project" value="UniProtKB-KW"/>
</dbReference>
<keyword evidence="2" id="KW-0723">Serine/threonine-protein kinase</keyword>
<comment type="caution">
    <text evidence="12">The sequence shown here is derived from an EMBL/GenBank/DDBJ whole genome shotgun (WGS) entry which is preliminary data.</text>
</comment>
<dbReference type="PROSITE" id="PS50885">
    <property type="entry name" value="HAMP"/>
    <property type="match status" value="1"/>
</dbReference>
<keyword evidence="4 7" id="KW-0547">Nucleotide-binding</keyword>
<dbReference type="PROSITE" id="PS00107">
    <property type="entry name" value="PROTEIN_KINASE_ATP"/>
    <property type="match status" value="1"/>
</dbReference>
<dbReference type="AlphaFoldDB" id="A0A8J6IVP3"/>
<dbReference type="SUPFAM" id="SSF56112">
    <property type="entry name" value="Protein kinase-like (PK-like)"/>
    <property type="match status" value="1"/>
</dbReference>
<evidence type="ECO:0000256" key="1">
    <source>
        <dbReference type="ARBA" id="ARBA00012513"/>
    </source>
</evidence>
<reference evidence="12" key="1">
    <citation type="journal article" date="2018" name="Int. J. Syst. Evol. Microbiol.">
        <title>Neptunicella marina gen. nov., sp. nov., isolated from surface seawater.</title>
        <authorList>
            <person name="Liu X."/>
            <person name="Lai Q."/>
            <person name="Du Y."/>
            <person name="Zhang X."/>
            <person name="Liu Z."/>
            <person name="Sun F."/>
            <person name="Shao Z."/>
        </authorList>
    </citation>
    <scope>NUCLEOTIDE SEQUENCE</scope>
    <source>
        <strain evidence="12">S27-2</strain>
    </source>
</reference>
<keyword evidence="5 12" id="KW-0418">Kinase</keyword>
<sequence>MADILNQTIGRYEIKELIGEGAMASVYRAYDPEIDRSVAFKILKDDHCVDEEYLSRFMREAKAAGALSHSNIVTVFDVGKIEKSPYIMMELLEGKDLGETLNEKHKLSVTETLIIGIQLAKSLDYAHKMGIVHRDIKPDNIIVLPDGETIKVADFGIARISEAEEAQKTQVGSVLGTPRYMSPEQALGEEADGRSDLFSVGAIMYEMLTGKKAFDASNIGTLMTQITQKQPAPIQDFCPNIPAGLRQIILKLLNKKPNKRFQTGGELASALAKELSSLREQEAEQRKQKYVPLKIRWAIYMAAIVSVLMLITVSVIFNIQSKTMTQQAVDSGSSFAKFIATETAIPLLSEDWITLETFISEASSRDTFSYLIVTDRKGIVRGASDTRLVGKPYQPPEEEEIISDKDNIHTSSLMLENGSAVFNISAPILFQSTNVGQIILGLSQDSLDEVKSVTGWLMFLLALITVSSVAVVLFIFGGLLAKPLKILGQNISAFADGDYDSRVSLTRNDEIGELFDRFNMMASKIQLVLHPDSQHSNDDTRSSEDSMNEEITTNPIGLDESLSGDETVLASSLVKSPTETKNIDDNKQTPENKNAKTASKKPVKPTPESDNDATIIASSSAKIKTAVTKQAKQSKVITKKESESGEKSS</sequence>
<dbReference type="Gene3D" id="6.10.340.10">
    <property type="match status" value="1"/>
</dbReference>
<feature type="binding site" evidence="7">
    <location>
        <position position="41"/>
    </location>
    <ligand>
        <name>ATP</name>
        <dbReference type="ChEBI" id="CHEBI:30616"/>
    </ligand>
</feature>
<feature type="compositionally biased region" description="Basic and acidic residues" evidence="8">
    <location>
        <begin position="581"/>
        <end position="594"/>
    </location>
</feature>
<dbReference type="RefSeq" id="WP_186507192.1">
    <property type="nucleotide sequence ID" value="NZ_JACNEP010000009.1"/>
</dbReference>
<organism evidence="12 13">
    <name type="scientific">Neptunicella marina</name>
    <dbReference type="NCBI Taxonomy" id="2125989"/>
    <lineage>
        <taxon>Bacteria</taxon>
        <taxon>Pseudomonadati</taxon>
        <taxon>Pseudomonadota</taxon>
        <taxon>Gammaproteobacteria</taxon>
        <taxon>Alteromonadales</taxon>
        <taxon>Alteromonadaceae</taxon>
        <taxon>Neptunicella</taxon>
    </lineage>
</organism>
<evidence type="ECO:0000259" key="11">
    <source>
        <dbReference type="PROSITE" id="PS50885"/>
    </source>
</evidence>
<keyword evidence="6 7" id="KW-0067">ATP-binding</keyword>
<dbReference type="EC" id="2.7.11.1" evidence="1"/>
<reference evidence="12" key="2">
    <citation type="submission" date="2020-08" db="EMBL/GenBank/DDBJ databases">
        <authorList>
            <person name="Lai Q."/>
        </authorList>
    </citation>
    <scope>NUCLEOTIDE SEQUENCE</scope>
    <source>
        <strain evidence="12">S27-2</strain>
    </source>
</reference>
<dbReference type="Pfam" id="PF00672">
    <property type="entry name" value="HAMP"/>
    <property type="match status" value="1"/>
</dbReference>
<evidence type="ECO:0000256" key="7">
    <source>
        <dbReference type="PROSITE-ProRule" id="PRU10141"/>
    </source>
</evidence>
<dbReference type="SMART" id="SM00304">
    <property type="entry name" value="HAMP"/>
    <property type="match status" value="1"/>
</dbReference>
<feature type="region of interest" description="Disordered" evidence="8">
    <location>
        <begin position="529"/>
        <end position="549"/>
    </location>
</feature>
<feature type="domain" description="Protein kinase" evidence="10">
    <location>
        <begin position="12"/>
        <end position="272"/>
    </location>
</feature>
<evidence type="ECO:0000256" key="8">
    <source>
        <dbReference type="SAM" id="MobiDB-lite"/>
    </source>
</evidence>
<keyword evidence="9" id="KW-0812">Transmembrane</keyword>
<feature type="region of interest" description="Disordered" evidence="8">
    <location>
        <begin position="572"/>
        <end position="649"/>
    </location>
</feature>
<dbReference type="FunFam" id="1.10.510.10:FF:000021">
    <property type="entry name" value="Serine/threonine protein kinase"/>
    <property type="match status" value="1"/>
</dbReference>
<feature type="compositionally biased region" description="Basic and acidic residues" evidence="8">
    <location>
        <begin position="638"/>
        <end position="649"/>
    </location>
</feature>
<dbReference type="PROSITE" id="PS50011">
    <property type="entry name" value="PROTEIN_KINASE_DOM"/>
    <property type="match status" value="1"/>
</dbReference>
<gene>
    <name evidence="12" type="ORF">H8B19_12315</name>
</gene>
<feature type="compositionally biased region" description="Basic and acidic residues" evidence="8">
    <location>
        <begin position="532"/>
        <end position="544"/>
    </location>
</feature>
<dbReference type="PROSITE" id="PS00108">
    <property type="entry name" value="PROTEIN_KINASE_ST"/>
    <property type="match status" value="1"/>
</dbReference>
<dbReference type="PANTHER" id="PTHR43289:SF6">
    <property type="entry name" value="SERINE_THREONINE-PROTEIN KINASE NEKL-3"/>
    <property type="match status" value="1"/>
</dbReference>
<evidence type="ECO:0000256" key="4">
    <source>
        <dbReference type="ARBA" id="ARBA00022741"/>
    </source>
</evidence>
<evidence type="ECO:0000256" key="5">
    <source>
        <dbReference type="ARBA" id="ARBA00022777"/>
    </source>
</evidence>
<evidence type="ECO:0000256" key="9">
    <source>
        <dbReference type="SAM" id="Phobius"/>
    </source>
</evidence>
<feature type="domain" description="HAMP" evidence="11">
    <location>
        <begin position="478"/>
        <end position="530"/>
    </location>
</feature>
<dbReference type="Proteomes" id="UP000601768">
    <property type="component" value="Unassembled WGS sequence"/>
</dbReference>
<dbReference type="PANTHER" id="PTHR43289">
    <property type="entry name" value="MITOGEN-ACTIVATED PROTEIN KINASE KINASE KINASE 20-RELATED"/>
    <property type="match status" value="1"/>
</dbReference>
<dbReference type="CDD" id="cd06225">
    <property type="entry name" value="HAMP"/>
    <property type="match status" value="1"/>
</dbReference>
<dbReference type="Gene3D" id="3.30.200.20">
    <property type="entry name" value="Phosphorylase Kinase, domain 1"/>
    <property type="match status" value="1"/>
</dbReference>
<feature type="compositionally biased region" description="Polar residues" evidence="8">
    <location>
        <begin position="616"/>
        <end position="636"/>
    </location>
</feature>
<keyword evidence="13" id="KW-1185">Reference proteome</keyword>
<evidence type="ECO:0000313" key="13">
    <source>
        <dbReference type="Proteomes" id="UP000601768"/>
    </source>
</evidence>
<protein>
    <recommendedName>
        <fullName evidence="1">non-specific serine/threonine protein kinase</fullName>
        <ecNumber evidence="1">2.7.11.1</ecNumber>
    </recommendedName>
</protein>
<accession>A0A8J6IVP3</accession>
<dbReference type="Pfam" id="PF00069">
    <property type="entry name" value="Pkinase"/>
    <property type="match status" value="1"/>
</dbReference>
<keyword evidence="9" id="KW-0472">Membrane</keyword>
<evidence type="ECO:0000313" key="12">
    <source>
        <dbReference type="EMBL" id="MBC3766665.1"/>
    </source>
</evidence>
<dbReference type="SMART" id="SM00220">
    <property type="entry name" value="S_TKc"/>
    <property type="match status" value="1"/>
</dbReference>
<evidence type="ECO:0000256" key="6">
    <source>
        <dbReference type="ARBA" id="ARBA00022840"/>
    </source>
</evidence>
<dbReference type="InterPro" id="IPR011009">
    <property type="entry name" value="Kinase-like_dom_sf"/>
</dbReference>
<dbReference type="CDD" id="cd14014">
    <property type="entry name" value="STKc_PknB_like"/>
    <property type="match status" value="1"/>
</dbReference>
<dbReference type="Gene3D" id="1.10.510.10">
    <property type="entry name" value="Transferase(Phosphotransferase) domain 1"/>
    <property type="match status" value="1"/>
</dbReference>
<keyword evidence="9" id="KW-1133">Transmembrane helix</keyword>
<dbReference type="InterPro" id="IPR000719">
    <property type="entry name" value="Prot_kinase_dom"/>
</dbReference>
<dbReference type="InterPro" id="IPR003660">
    <property type="entry name" value="HAMP_dom"/>
</dbReference>
<dbReference type="InterPro" id="IPR029151">
    <property type="entry name" value="Sensor-like_sf"/>
</dbReference>
<dbReference type="GO" id="GO:0007165">
    <property type="term" value="P:signal transduction"/>
    <property type="evidence" value="ECO:0007669"/>
    <property type="project" value="InterPro"/>
</dbReference>
<proteinExistence type="predicted"/>
<dbReference type="SUPFAM" id="SSF158472">
    <property type="entry name" value="HAMP domain-like"/>
    <property type="match status" value="1"/>
</dbReference>
<evidence type="ECO:0000256" key="2">
    <source>
        <dbReference type="ARBA" id="ARBA00022527"/>
    </source>
</evidence>
<feature type="transmembrane region" description="Helical" evidence="9">
    <location>
        <begin position="297"/>
        <end position="317"/>
    </location>
</feature>
<dbReference type="SUPFAM" id="SSF103190">
    <property type="entry name" value="Sensory domain-like"/>
    <property type="match status" value="1"/>
</dbReference>
<keyword evidence="3" id="KW-0808">Transferase</keyword>
<name>A0A8J6IVP3_9ALTE</name>
<dbReference type="EMBL" id="JACNEP010000009">
    <property type="protein sequence ID" value="MBC3766665.1"/>
    <property type="molecule type" value="Genomic_DNA"/>
</dbReference>
<evidence type="ECO:0000259" key="10">
    <source>
        <dbReference type="PROSITE" id="PS50011"/>
    </source>
</evidence>
<feature type="transmembrane region" description="Helical" evidence="9">
    <location>
        <begin position="456"/>
        <end position="481"/>
    </location>
</feature>
<dbReference type="InterPro" id="IPR008271">
    <property type="entry name" value="Ser/Thr_kinase_AS"/>
</dbReference>
<dbReference type="GO" id="GO:0005524">
    <property type="term" value="F:ATP binding"/>
    <property type="evidence" value="ECO:0007669"/>
    <property type="project" value="UniProtKB-UniRule"/>
</dbReference>
<evidence type="ECO:0000256" key="3">
    <source>
        <dbReference type="ARBA" id="ARBA00022679"/>
    </source>
</evidence>
<dbReference type="GO" id="GO:0016020">
    <property type="term" value="C:membrane"/>
    <property type="evidence" value="ECO:0007669"/>
    <property type="project" value="InterPro"/>
</dbReference>